<dbReference type="GO" id="GO:0051537">
    <property type="term" value="F:2 iron, 2 sulfur cluster binding"/>
    <property type="evidence" value="ECO:0007669"/>
    <property type="project" value="UniProtKB-KW"/>
</dbReference>
<dbReference type="InterPro" id="IPR036010">
    <property type="entry name" value="2Fe-2S_ferredoxin-like_sf"/>
</dbReference>
<keyword evidence="7" id="KW-0411">Iron-sulfur</keyword>
<evidence type="ECO:0000256" key="5">
    <source>
        <dbReference type="ARBA" id="ARBA00022982"/>
    </source>
</evidence>
<dbReference type="EMBL" id="ADAQ01000011">
    <property type="protein sequence ID" value="EEY72490.1"/>
    <property type="molecule type" value="Genomic_DNA"/>
</dbReference>
<sequence length="73" mass="7696">MVTENETVHAASTKLGIHVPKACGMGICGSCKVRLLTGSVNMEHNGGISDEEIEEGYILSCCSKPVDDVSIET</sequence>
<dbReference type="Pfam" id="PF00111">
    <property type="entry name" value="Fer2"/>
    <property type="match status" value="1"/>
</dbReference>
<gene>
    <name evidence="10" type="ORF">VHA_001593</name>
</gene>
<evidence type="ECO:0000313" key="10">
    <source>
        <dbReference type="EMBL" id="EEY72490.1"/>
    </source>
</evidence>
<evidence type="ECO:0000256" key="1">
    <source>
        <dbReference type="ARBA" id="ARBA00007874"/>
    </source>
</evidence>
<dbReference type="GeneID" id="58897048"/>
<keyword evidence="6" id="KW-0408">Iron</keyword>
<reference evidence="10 11" key="1">
    <citation type="submission" date="2009-10" db="EMBL/GenBank/DDBJ databases">
        <authorList>
            <consortium name="Los Alamos National Laboratory (LANL)"/>
            <consortium name="National Microbial Pathogen Data Resource (NMPDR)"/>
            <person name="Saunders E.H."/>
            <person name="Munk A.C."/>
            <person name="Tapia R."/>
            <person name="Green L."/>
            <person name="Rogers Y."/>
            <person name="Detter J.C."/>
            <person name="Bruce D."/>
            <person name="Brettin T.S."/>
            <person name="Colwell R.R."/>
            <person name="Huq A."/>
            <person name="Grim C.J."/>
            <person name="Hasan N.A."/>
            <person name="Bartels D."/>
            <person name="Vonstein V."/>
        </authorList>
    </citation>
    <scope>NUCLEOTIDE SEQUENCE [LARGE SCALE GENOMIC DNA]</scope>
    <source>
        <strain evidence="10 11">CIP 101886</strain>
    </source>
</reference>
<evidence type="ECO:0000256" key="8">
    <source>
        <dbReference type="ARBA" id="ARBA00034078"/>
    </source>
</evidence>
<evidence type="ECO:0000256" key="6">
    <source>
        <dbReference type="ARBA" id="ARBA00023004"/>
    </source>
</evidence>
<comment type="caution">
    <text evidence="10">The sequence shown here is derived from an EMBL/GenBank/DDBJ whole genome shotgun (WGS) entry which is preliminary data.</text>
</comment>
<dbReference type="Gene3D" id="3.10.20.30">
    <property type="match status" value="1"/>
</dbReference>
<evidence type="ECO:0000313" key="11">
    <source>
        <dbReference type="Proteomes" id="UP000003604"/>
    </source>
</evidence>
<feature type="domain" description="2Fe-2S ferredoxin-type" evidence="9">
    <location>
        <begin position="1"/>
        <end position="73"/>
    </location>
</feature>
<evidence type="ECO:0000256" key="3">
    <source>
        <dbReference type="ARBA" id="ARBA00022714"/>
    </source>
</evidence>
<keyword evidence="2" id="KW-0813">Transport</keyword>
<dbReference type="InterPro" id="IPR006058">
    <property type="entry name" value="2Fe2S_fd_BS"/>
</dbReference>
<organism evidence="10 11">
    <name type="scientific">Grimontia hollisae CIP 101886</name>
    <dbReference type="NCBI Taxonomy" id="675812"/>
    <lineage>
        <taxon>Bacteria</taxon>
        <taxon>Pseudomonadati</taxon>
        <taxon>Pseudomonadota</taxon>
        <taxon>Gammaproteobacteria</taxon>
        <taxon>Vibrionales</taxon>
        <taxon>Vibrionaceae</taxon>
        <taxon>Grimontia</taxon>
    </lineage>
</organism>
<keyword evidence="11" id="KW-1185">Reference proteome</keyword>
<evidence type="ECO:0000256" key="7">
    <source>
        <dbReference type="ARBA" id="ARBA00023014"/>
    </source>
</evidence>
<dbReference type="GO" id="GO:0046872">
    <property type="term" value="F:metal ion binding"/>
    <property type="evidence" value="ECO:0007669"/>
    <property type="project" value="UniProtKB-KW"/>
</dbReference>
<comment type="cofactor">
    <cofactor evidence="8">
        <name>[2Fe-2S] cluster</name>
        <dbReference type="ChEBI" id="CHEBI:190135"/>
    </cofactor>
</comment>
<dbReference type="InterPro" id="IPR001041">
    <property type="entry name" value="2Fe-2S_ferredoxin-type"/>
</dbReference>
<dbReference type="PROSITE" id="PS51085">
    <property type="entry name" value="2FE2S_FER_2"/>
    <property type="match status" value="1"/>
</dbReference>
<dbReference type="PANTHER" id="PTHR43112">
    <property type="entry name" value="FERREDOXIN"/>
    <property type="match status" value="1"/>
</dbReference>
<dbReference type="InterPro" id="IPR012675">
    <property type="entry name" value="Beta-grasp_dom_sf"/>
</dbReference>
<evidence type="ECO:0000256" key="4">
    <source>
        <dbReference type="ARBA" id="ARBA00022723"/>
    </source>
</evidence>
<evidence type="ECO:0000256" key="2">
    <source>
        <dbReference type="ARBA" id="ARBA00022448"/>
    </source>
</evidence>
<dbReference type="Proteomes" id="UP000003604">
    <property type="component" value="Unassembled WGS sequence"/>
</dbReference>
<dbReference type="eggNOG" id="COG1018">
    <property type="taxonomic scope" value="Bacteria"/>
</dbReference>
<protein>
    <submittedName>
        <fullName evidence="10">Ferredoxin-NADPH reductase</fullName>
    </submittedName>
</protein>
<evidence type="ECO:0000259" key="9">
    <source>
        <dbReference type="PROSITE" id="PS51085"/>
    </source>
</evidence>
<name>D0I771_GRIHO</name>
<proteinExistence type="inferred from homology"/>
<keyword evidence="3" id="KW-0001">2Fe-2S</keyword>
<dbReference type="RefSeq" id="WP_005503493.1">
    <property type="nucleotide sequence ID" value="NZ_ADAQ01000011.1"/>
</dbReference>
<dbReference type="PANTHER" id="PTHR43112:SF3">
    <property type="entry name" value="FERREDOXIN-2, CHLOROPLASTIC"/>
    <property type="match status" value="1"/>
</dbReference>
<accession>D0I771</accession>
<dbReference type="CDD" id="cd00207">
    <property type="entry name" value="fer2"/>
    <property type="match status" value="1"/>
</dbReference>
<dbReference type="AlphaFoldDB" id="D0I771"/>
<comment type="similarity">
    <text evidence="1">Belongs to the 2Fe2S plant-type ferredoxin family.</text>
</comment>
<dbReference type="PROSITE" id="PS00197">
    <property type="entry name" value="2FE2S_FER_1"/>
    <property type="match status" value="1"/>
</dbReference>
<keyword evidence="4" id="KW-0479">Metal-binding</keyword>
<keyword evidence="5" id="KW-0249">Electron transport</keyword>
<dbReference type="SUPFAM" id="SSF54292">
    <property type="entry name" value="2Fe-2S ferredoxin-like"/>
    <property type="match status" value="1"/>
</dbReference>